<dbReference type="Gene3D" id="3.40.50.10600">
    <property type="entry name" value="SpoIIaa-like domains"/>
    <property type="match status" value="2"/>
</dbReference>
<sequence>MIEEKTGAHGDILELRISGTVTERDYTEVLIPALEARIAEHKRVRLLVRFDSNVSDFTLGALFEDSRMGLKHWRGFDRVAVVAEPNWITKAIRAFAVIMPCPVMIFPLAEEDEARRWLSESLGAIHQTDLGDGALHLQLLGKLDSAVYEEEGRDLDAFIARNGRIRLLLDLREFDGWQGLGAIAEHLSLVREHRRAPERVAIVGRNTFTRLAEGVGRHFLDAEVRYFDAAAFEEAKAWIKGGAGKV</sequence>
<dbReference type="EMBL" id="FOJU01000003">
    <property type="protein sequence ID" value="SFA99928.1"/>
    <property type="molecule type" value="Genomic_DNA"/>
</dbReference>
<dbReference type="InterPro" id="IPR038396">
    <property type="entry name" value="SpoIIAA-like_sf"/>
</dbReference>
<evidence type="ECO:0000313" key="1">
    <source>
        <dbReference type="EMBL" id="SFA99928.1"/>
    </source>
</evidence>
<dbReference type="RefSeq" id="WP_175501255.1">
    <property type="nucleotide sequence ID" value="NZ_FOJU01000003.1"/>
</dbReference>
<dbReference type="InterPro" id="IPR021866">
    <property type="entry name" value="SpoIIAA-like"/>
</dbReference>
<dbReference type="Proteomes" id="UP000198796">
    <property type="component" value="Unassembled WGS sequence"/>
</dbReference>
<dbReference type="InterPro" id="IPR036513">
    <property type="entry name" value="STAS_dom_sf"/>
</dbReference>
<gene>
    <name evidence="1" type="ORF">SAMN05421688_2232</name>
</gene>
<dbReference type="Pfam" id="PF11964">
    <property type="entry name" value="SpoIIAA-like"/>
    <property type="match status" value="2"/>
</dbReference>
<proteinExistence type="predicted"/>
<dbReference type="STRING" id="871651.SAMN05421688_2232"/>
<name>A0A1I0XI71_9RHOB</name>
<dbReference type="SUPFAM" id="SSF52091">
    <property type="entry name" value="SpoIIaa-like"/>
    <property type="match status" value="2"/>
</dbReference>
<evidence type="ECO:0000313" key="2">
    <source>
        <dbReference type="Proteomes" id="UP000198796"/>
    </source>
</evidence>
<organism evidence="1 2">
    <name type="scientific">Poseidonocella pacifica</name>
    <dbReference type="NCBI Taxonomy" id="871651"/>
    <lineage>
        <taxon>Bacteria</taxon>
        <taxon>Pseudomonadati</taxon>
        <taxon>Pseudomonadota</taxon>
        <taxon>Alphaproteobacteria</taxon>
        <taxon>Rhodobacterales</taxon>
        <taxon>Roseobacteraceae</taxon>
        <taxon>Poseidonocella</taxon>
    </lineage>
</organism>
<accession>A0A1I0XI71</accession>
<reference evidence="1 2" key="1">
    <citation type="submission" date="2016-10" db="EMBL/GenBank/DDBJ databases">
        <authorList>
            <person name="de Groot N.N."/>
        </authorList>
    </citation>
    <scope>NUCLEOTIDE SEQUENCE [LARGE SCALE GENOMIC DNA]</scope>
    <source>
        <strain evidence="1 2">DSM 29316</strain>
    </source>
</reference>
<dbReference type="AlphaFoldDB" id="A0A1I0XI71"/>
<keyword evidence="2" id="KW-1185">Reference proteome</keyword>
<protein>
    <submittedName>
        <fullName evidence="1">SpoIIAA-like</fullName>
    </submittedName>
</protein>